<dbReference type="Gene3D" id="1.25.40.10">
    <property type="entry name" value="Tetratricopeptide repeat domain"/>
    <property type="match status" value="2"/>
</dbReference>
<dbReference type="RefSeq" id="WP_112586678.1">
    <property type="nucleotide sequence ID" value="NZ_PYAA01000031.1"/>
</dbReference>
<dbReference type="Gene3D" id="3.40.50.300">
    <property type="entry name" value="P-loop containing nucleotide triphosphate hydrolases"/>
    <property type="match status" value="2"/>
</dbReference>
<dbReference type="NCBIfam" id="NF040586">
    <property type="entry name" value="FxSxx_TPR"/>
    <property type="match status" value="1"/>
</dbReference>
<dbReference type="SUPFAM" id="SSF48452">
    <property type="entry name" value="TPR-like"/>
    <property type="match status" value="3"/>
</dbReference>
<dbReference type="PANTHER" id="PTHR46082:SF6">
    <property type="entry name" value="AAA+ ATPASE DOMAIN-CONTAINING PROTEIN-RELATED"/>
    <property type="match status" value="1"/>
</dbReference>
<dbReference type="Pfam" id="PF13424">
    <property type="entry name" value="TPR_12"/>
    <property type="match status" value="2"/>
</dbReference>
<dbReference type="EMBL" id="PYAA01000031">
    <property type="protein sequence ID" value="RAN96999.1"/>
    <property type="molecule type" value="Genomic_DNA"/>
</dbReference>
<sequence length="1287" mass="141684">MSTERDGQIVTFYSFKGGTGRTMALANVAWILAANGKRVLVTDWDLESPGLHRFFHPFLDVSAIGGTAGVIDLIRDYESETIREAVRPEGWVEQFARVNRYAFSLAWEFPGGGGLNFLSAGRQNGDYAVSVNGLDWDTFYHRLGGAQFFEALREDMKREYDYTLIDSRTGLSDVADICTLHLPDTLVDCFTLSDQGIEGAAQVASAVAWHHSRRGIRILPVPMRVDQAEKEKADAGRALAMRRFAGLPTEMTEADRRRYWAAVEVPYRPFYAYEETLATFGDAPGSPTSLLAAFETLTAELTNGEVRAMPPMDESVREREKARFRRRHKLPDDDLMLRYAPEDAVWAEWIERVLSSAEIRVVDGTRPIESDARPPARTLTILSSAYVALPPAALPPRDPTADTTPLAVYVSDLRPLAEFAVASSTQLVNVTAATAAERLLRLVGRPLPLRVDGPADAGLRFPAAEPAVFEAPNRNARFTGRENELALLRRHLTGPVALPVALQGMGGVGKTELALEYAHRFKSAYDAVWWISAGATESIGADVEKSLAAFADRLGVGGNTDQADNARAVLEALGRGEPRRWLLVIDNAEETAPFERFLPRGGHVLLTSRNQLWGDRATLIQVDVFARKESVAHLQRRVPSLTEHEADRIADALGDLAVAVATAGAYLADTGTSVDAYLEQIERQGPSALSVEATWDLSLARLRAQFPAAYRLLQLCSVLASEIDLGLLYNDEMVKTLAPFDPAVSEPMMIGRLVQRINRSALLTMNMSEQRVLVHRLLQAVVRGGMTPDEVADTRHKAHLVLGKAWPGGDADDPRTWDRFRRLWPHIEASGAMGSKDESVRELMIDRVRYLWRQGELDEANAFAKEVDGVWSKRRARLYGTEELATLRRQLLHLRFNRANVLRALAHYVEAHDLDQETHEAQRELLGDRHSHTLMTAGSLGADLRALGRYTDAIERDQETYDAWSEEFGEYHPRTLFAANNLAHSYRLVGDFRSARVRDEAVFQLRRQVLGPEHPYTVHSAAQLARDLREAGEYANSAKMLRTVHEQLASLKEIGSEAGDTLNAQVSLAVSLRSAGQLVEAAGLLDAAYPVLEEKFGRDNPETLICRAALVANLLALGDTGRAVAEATQVARIYEQRLGATHPHTLGALSNLAAAQRAVGRTTEARATAERAAGALREVLGPDHPHTLAAEENLGICRAEEGDRDAALDHLRATAERWLAASGSRHPDALRCQANLALVLRENVGDRPPTVTAEVVSLGEVVGADHPGVRALRDGHLVARIIDPHPF</sequence>
<dbReference type="Proteomes" id="UP000248966">
    <property type="component" value="Unassembled WGS sequence"/>
</dbReference>
<keyword evidence="2" id="KW-0418">Kinase</keyword>
<dbReference type="InterPro" id="IPR053137">
    <property type="entry name" value="NLR-like"/>
</dbReference>
<organism evidence="2 3">
    <name type="scientific">Micromonospora noduli</name>
    <dbReference type="NCBI Taxonomy" id="709876"/>
    <lineage>
        <taxon>Bacteria</taxon>
        <taxon>Bacillati</taxon>
        <taxon>Actinomycetota</taxon>
        <taxon>Actinomycetes</taxon>
        <taxon>Micromonosporales</taxon>
        <taxon>Micromonosporaceae</taxon>
        <taxon>Micromonospora</taxon>
    </lineage>
</organism>
<comment type="caution">
    <text evidence="2">The sequence shown here is derived from an EMBL/GenBank/DDBJ whole genome shotgun (WGS) entry which is preliminary data.</text>
</comment>
<name>A0A328MXT4_9ACTN</name>
<feature type="domain" description="NB-ARC" evidence="1">
    <location>
        <begin position="500"/>
        <end position="613"/>
    </location>
</feature>
<evidence type="ECO:0000313" key="3">
    <source>
        <dbReference type="Proteomes" id="UP000248966"/>
    </source>
</evidence>
<evidence type="ECO:0000313" key="2">
    <source>
        <dbReference type="EMBL" id="RAN96999.1"/>
    </source>
</evidence>
<dbReference type="GO" id="GO:0043531">
    <property type="term" value="F:ADP binding"/>
    <property type="evidence" value="ECO:0007669"/>
    <property type="project" value="InterPro"/>
</dbReference>
<keyword evidence="2" id="KW-0723">Serine/threonine-protein kinase</keyword>
<dbReference type="Pfam" id="PF00931">
    <property type="entry name" value="NB-ARC"/>
    <property type="match status" value="1"/>
</dbReference>
<reference evidence="2 3" key="1">
    <citation type="submission" date="2018-03" db="EMBL/GenBank/DDBJ databases">
        <title>Defining the species Micromonospora saelicesensis and Micromonospora noduli under the framework of genomics.</title>
        <authorList>
            <person name="Riesco R."/>
            <person name="Trujillo M.E."/>
        </authorList>
    </citation>
    <scope>NUCLEOTIDE SEQUENCE [LARGE SCALE GENOMIC DNA]</scope>
    <source>
        <strain evidence="2 3">LAH08</strain>
    </source>
</reference>
<dbReference type="InterPro" id="IPR002182">
    <property type="entry name" value="NB-ARC"/>
</dbReference>
<gene>
    <name evidence="2" type="ORF">LAH08_04699</name>
</gene>
<dbReference type="PANTHER" id="PTHR46082">
    <property type="entry name" value="ATP/GTP-BINDING PROTEIN-RELATED"/>
    <property type="match status" value="1"/>
</dbReference>
<dbReference type="SUPFAM" id="SSF52540">
    <property type="entry name" value="P-loop containing nucleoside triphosphate hydrolases"/>
    <property type="match status" value="2"/>
</dbReference>
<keyword evidence="2" id="KW-0808">Transferase</keyword>
<protein>
    <submittedName>
        <fullName evidence="2">Non-specific serine/threonine protein kinase</fullName>
    </submittedName>
</protein>
<proteinExistence type="predicted"/>
<dbReference type="GO" id="GO:0004674">
    <property type="term" value="F:protein serine/threonine kinase activity"/>
    <property type="evidence" value="ECO:0007669"/>
    <property type="project" value="UniProtKB-KW"/>
</dbReference>
<dbReference type="InterPro" id="IPR011990">
    <property type="entry name" value="TPR-like_helical_dom_sf"/>
</dbReference>
<accession>A0A328MXT4</accession>
<evidence type="ECO:0000259" key="1">
    <source>
        <dbReference type="Pfam" id="PF00931"/>
    </source>
</evidence>
<dbReference type="InterPro" id="IPR027417">
    <property type="entry name" value="P-loop_NTPase"/>
</dbReference>
<dbReference type="NCBIfam" id="NF047398">
    <property type="entry name" value="AAA_KGGVGR"/>
    <property type="match status" value="1"/>
</dbReference>